<protein>
    <submittedName>
        <fullName evidence="12">Cytochrome P450</fullName>
    </submittedName>
</protein>
<dbReference type="Gene3D" id="1.10.630.10">
    <property type="entry name" value="Cytochrome P450"/>
    <property type="match status" value="2"/>
</dbReference>
<keyword evidence="9" id="KW-0408">Iron</keyword>
<accession>A0A9P5CMJ3</accession>
<dbReference type="GeneID" id="63834719"/>
<sequence>MPLFKWQDARKTSDGGAFTRAIRTSLTAHLQYLQPNLESIVKSEMMKALHQTDRHGWAHPKIFPLMKHIVSKLNCYAFFGPELCTLLSMKYPLAVVLANWKYLPSGQDDEFVATALEYPQTTVFAAELVRNLPTFLCPLAAGLATNWGQAEKTLVHYLSPIVEERLRIKEKIRESGASDQLDKPKDVMQWMIDVSPQRNWTTTLMVGQILAVWVPSVHQISMVRISMITNPIVMRRKAVEPHILCDGSRVAKGDWICVPQQAIMKDGSMYRNPHEFDGFRFAKANEVLRHGHLSPDTPDKVETKLNDANFEWSVWGFDPAACPGRWYATLVIKLIIIHVLENWDCKLADKNASRSKTWRTNCFPRSDTIVSMRKLE</sequence>
<comment type="similarity">
    <text evidence="3">Belongs to the cytochrome P450 family.</text>
</comment>
<keyword evidence="11" id="KW-0472">Membrane</keyword>
<dbReference type="PANTHER" id="PTHR46206:SF5">
    <property type="entry name" value="P450, PUTATIVE (EUROFUNG)-RELATED"/>
    <property type="match status" value="1"/>
</dbReference>
<reference evidence="12" key="1">
    <citation type="journal article" date="2020" name="Phytopathology">
        <title>Genome sequence of the chestnut blight fungus Cryphonectria parasitica EP155: A fundamental resource for an archetypical invasive plant pathogen.</title>
        <authorList>
            <person name="Crouch J.A."/>
            <person name="Dawe A."/>
            <person name="Aerts A."/>
            <person name="Barry K."/>
            <person name="Churchill A.C.L."/>
            <person name="Grimwood J."/>
            <person name="Hillman B."/>
            <person name="Milgroom M.G."/>
            <person name="Pangilinan J."/>
            <person name="Smith M."/>
            <person name="Salamov A."/>
            <person name="Schmutz J."/>
            <person name="Yadav J."/>
            <person name="Grigoriev I.V."/>
            <person name="Nuss D."/>
        </authorList>
    </citation>
    <scope>NUCLEOTIDE SEQUENCE</scope>
    <source>
        <strain evidence="12">EP155</strain>
    </source>
</reference>
<comment type="caution">
    <text evidence="12">The sequence shown here is derived from an EMBL/GenBank/DDBJ whole genome shotgun (WGS) entry which is preliminary data.</text>
</comment>
<evidence type="ECO:0000256" key="2">
    <source>
        <dbReference type="ARBA" id="ARBA00004370"/>
    </source>
</evidence>
<evidence type="ECO:0000256" key="10">
    <source>
        <dbReference type="ARBA" id="ARBA00023033"/>
    </source>
</evidence>
<keyword evidence="4" id="KW-0349">Heme</keyword>
<dbReference type="GO" id="GO:0016020">
    <property type="term" value="C:membrane"/>
    <property type="evidence" value="ECO:0007669"/>
    <property type="project" value="UniProtKB-SubCell"/>
</dbReference>
<dbReference type="PANTHER" id="PTHR46206">
    <property type="entry name" value="CYTOCHROME P450"/>
    <property type="match status" value="1"/>
</dbReference>
<name>A0A9P5CMJ3_CRYP1</name>
<evidence type="ECO:0000256" key="8">
    <source>
        <dbReference type="ARBA" id="ARBA00023002"/>
    </source>
</evidence>
<dbReference type="GO" id="GO:0005506">
    <property type="term" value="F:iron ion binding"/>
    <property type="evidence" value="ECO:0007669"/>
    <property type="project" value="InterPro"/>
</dbReference>
<dbReference type="Pfam" id="PF00067">
    <property type="entry name" value="p450"/>
    <property type="match status" value="1"/>
</dbReference>
<evidence type="ECO:0000256" key="4">
    <source>
        <dbReference type="ARBA" id="ARBA00022617"/>
    </source>
</evidence>
<evidence type="ECO:0000256" key="3">
    <source>
        <dbReference type="ARBA" id="ARBA00010617"/>
    </source>
</evidence>
<evidence type="ECO:0000256" key="1">
    <source>
        <dbReference type="ARBA" id="ARBA00001971"/>
    </source>
</evidence>
<evidence type="ECO:0000256" key="6">
    <source>
        <dbReference type="ARBA" id="ARBA00022723"/>
    </source>
</evidence>
<gene>
    <name evidence="12" type="ORF">M406DRAFT_263418</name>
</gene>
<proteinExistence type="inferred from homology"/>
<dbReference type="RefSeq" id="XP_040773929.1">
    <property type="nucleotide sequence ID" value="XM_040917590.1"/>
</dbReference>
<dbReference type="InterPro" id="IPR001128">
    <property type="entry name" value="Cyt_P450"/>
</dbReference>
<evidence type="ECO:0000256" key="11">
    <source>
        <dbReference type="ARBA" id="ARBA00023136"/>
    </source>
</evidence>
<evidence type="ECO:0000256" key="5">
    <source>
        <dbReference type="ARBA" id="ARBA00022692"/>
    </source>
</evidence>
<evidence type="ECO:0000313" key="13">
    <source>
        <dbReference type="Proteomes" id="UP000803844"/>
    </source>
</evidence>
<comment type="subcellular location">
    <subcellularLocation>
        <location evidence="2">Membrane</location>
    </subcellularLocation>
</comment>
<keyword evidence="13" id="KW-1185">Reference proteome</keyword>
<dbReference type="Proteomes" id="UP000803844">
    <property type="component" value="Unassembled WGS sequence"/>
</dbReference>
<dbReference type="SUPFAM" id="SSF48264">
    <property type="entry name" value="Cytochrome P450"/>
    <property type="match status" value="1"/>
</dbReference>
<evidence type="ECO:0000256" key="9">
    <source>
        <dbReference type="ARBA" id="ARBA00023004"/>
    </source>
</evidence>
<keyword evidence="7" id="KW-1133">Transmembrane helix</keyword>
<comment type="cofactor">
    <cofactor evidence="1">
        <name>heme</name>
        <dbReference type="ChEBI" id="CHEBI:30413"/>
    </cofactor>
</comment>
<dbReference type="AlphaFoldDB" id="A0A9P5CMJ3"/>
<organism evidence="12 13">
    <name type="scientific">Cryphonectria parasitica (strain ATCC 38755 / EP155)</name>
    <dbReference type="NCBI Taxonomy" id="660469"/>
    <lineage>
        <taxon>Eukaryota</taxon>
        <taxon>Fungi</taxon>
        <taxon>Dikarya</taxon>
        <taxon>Ascomycota</taxon>
        <taxon>Pezizomycotina</taxon>
        <taxon>Sordariomycetes</taxon>
        <taxon>Sordariomycetidae</taxon>
        <taxon>Diaporthales</taxon>
        <taxon>Cryphonectriaceae</taxon>
        <taxon>Cryphonectria-Endothia species complex</taxon>
        <taxon>Cryphonectria</taxon>
    </lineage>
</organism>
<dbReference type="OrthoDB" id="1844152at2759"/>
<evidence type="ECO:0000313" key="12">
    <source>
        <dbReference type="EMBL" id="KAF3762950.1"/>
    </source>
</evidence>
<keyword evidence="10" id="KW-0503">Monooxygenase</keyword>
<dbReference type="EMBL" id="MU032350">
    <property type="protein sequence ID" value="KAF3762950.1"/>
    <property type="molecule type" value="Genomic_DNA"/>
</dbReference>
<dbReference type="InterPro" id="IPR036396">
    <property type="entry name" value="Cyt_P450_sf"/>
</dbReference>
<dbReference type="GO" id="GO:0004497">
    <property type="term" value="F:monooxygenase activity"/>
    <property type="evidence" value="ECO:0007669"/>
    <property type="project" value="UniProtKB-KW"/>
</dbReference>
<keyword evidence="8" id="KW-0560">Oxidoreductase</keyword>
<dbReference type="GO" id="GO:0016705">
    <property type="term" value="F:oxidoreductase activity, acting on paired donors, with incorporation or reduction of molecular oxygen"/>
    <property type="evidence" value="ECO:0007669"/>
    <property type="project" value="InterPro"/>
</dbReference>
<evidence type="ECO:0000256" key="7">
    <source>
        <dbReference type="ARBA" id="ARBA00022989"/>
    </source>
</evidence>
<dbReference type="GO" id="GO:0020037">
    <property type="term" value="F:heme binding"/>
    <property type="evidence" value="ECO:0007669"/>
    <property type="project" value="InterPro"/>
</dbReference>
<keyword evidence="6" id="KW-0479">Metal-binding</keyword>
<keyword evidence="5" id="KW-0812">Transmembrane</keyword>